<evidence type="ECO:0000256" key="1">
    <source>
        <dbReference type="SAM" id="SignalP"/>
    </source>
</evidence>
<sequence length="103" mass="11769">MKGALFIAFVLIAVSWQKVSAEETLIVASEKRECYGPFRRECLLVKDEPSASWRNFYDHINGFDYELGYEYILKVKTEDVPNPPADGSSVKYTLLEEVSKTKV</sequence>
<dbReference type="Pfam" id="PF14302">
    <property type="entry name" value="DUF4377"/>
    <property type="match status" value="1"/>
</dbReference>
<dbReference type="AlphaFoldDB" id="A0A9Q0S4V9"/>
<name>A0A9Q0S4V9_9DIPT</name>
<gene>
    <name evidence="3" type="ORF">Bhyg_08502</name>
</gene>
<feature type="domain" description="DUF4377" evidence="2">
    <location>
        <begin position="27"/>
        <end position="100"/>
    </location>
</feature>
<protein>
    <recommendedName>
        <fullName evidence="2">DUF4377 domain-containing protein</fullName>
    </recommendedName>
</protein>
<accession>A0A9Q0S4V9</accession>
<evidence type="ECO:0000313" key="3">
    <source>
        <dbReference type="EMBL" id="KAJ6643540.1"/>
    </source>
</evidence>
<evidence type="ECO:0000313" key="4">
    <source>
        <dbReference type="Proteomes" id="UP001151699"/>
    </source>
</evidence>
<feature type="signal peptide" evidence="1">
    <location>
        <begin position="1"/>
        <end position="21"/>
    </location>
</feature>
<dbReference type="Proteomes" id="UP001151699">
    <property type="component" value="Chromosome B"/>
</dbReference>
<dbReference type="EMBL" id="WJQU01000002">
    <property type="protein sequence ID" value="KAJ6643540.1"/>
    <property type="molecule type" value="Genomic_DNA"/>
</dbReference>
<feature type="chain" id="PRO_5040156205" description="DUF4377 domain-containing protein" evidence="1">
    <location>
        <begin position="22"/>
        <end position="103"/>
    </location>
</feature>
<evidence type="ECO:0000259" key="2">
    <source>
        <dbReference type="Pfam" id="PF14302"/>
    </source>
</evidence>
<dbReference type="OrthoDB" id="10323083at2759"/>
<organism evidence="3 4">
    <name type="scientific">Pseudolycoriella hygida</name>
    <dbReference type="NCBI Taxonomy" id="35572"/>
    <lineage>
        <taxon>Eukaryota</taxon>
        <taxon>Metazoa</taxon>
        <taxon>Ecdysozoa</taxon>
        <taxon>Arthropoda</taxon>
        <taxon>Hexapoda</taxon>
        <taxon>Insecta</taxon>
        <taxon>Pterygota</taxon>
        <taxon>Neoptera</taxon>
        <taxon>Endopterygota</taxon>
        <taxon>Diptera</taxon>
        <taxon>Nematocera</taxon>
        <taxon>Sciaroidea</taxon>
        <taxon>Sciaridae</taxon>
        <taxon>Pseudolycoriella</taxon>
    </lineage>
</organism>
<proteinExistence type="predicted"/>
<reference evidence="3" key="1">
    <citation type="submission" date="2022-07" db="EMBL/GenBank/DDBJ databases">
        <authorList>
            <person name="Trinca V."/>
            <person name="Uliana J.V.C."/>
            <person name="Torres T.T."/>
            <person name="Ward R.J."/>
            <person name="Monesi N."/>
        </authorList>
    </citation>
    <scope>NUCLEOTIDE SEQUENCE</scope>
    <source>
        <strain evidence="3">HSMRA1968</strain>
        <tissue evidence="3">Whole embryos</tissue>
    </source>
</reference>
<keyword evidence="1" id="KW-0732">Signal</keyword>
<comment type="caution">
    <text evidence="3">The sequence shown here is derived from an EMBL/GenBank/DDBJ whole genome shotgun (WGS) entry which is preliminary data.</text>
</comment>
<keyword evidence="4" id="KW-1185">Reference proteome</keyword>
<dbReference type="InterPro" id="IPR025485">
    <property type="entry name" value="DUF4377"/>
</dbReference>